<evidence type="ECO:0000256" key="1">
    <source>
        <dbReference type="ARBA" id="ARBA00004496"/>
    </source>
</evidence>
<accession>A0A9D0ZVR1</accession>
<reference evidence="9" key="1">
    <citation type="submission" date="2020-10" db="EMBL/GenBank/DDBJ databases">
        <authorList>
            <person name="Gilroy R."/>
        </authorList>
    </citation>
    <scope>NUCLEOTIDE SEQUENCE</scope>
    <source>
        <strain evidence="9">ChiSjej3B21-11622</strain>
    </source>
</reference>
<dbReference type="GO" id="GO:0005737">
    <property type="term" value="C:cytoplasm"/>
    <property type="evidence" value="ECO:0007669"/>
    <property type="project" value="UniProtKB-SubCell"/>
</dbReference>
<dbReference type="InterPro" id="IPR055166">
    <property type="entry name" value="Transc_reg_Sar_Rot_HTH"/>
</dbReference>
<evidence type="ECO:0000256" key="2">
    <source>
        <dbReference type="ARBA" id="ARBA00023015"/>
    </source>
</evidence>
<dbReference type="GO" id="GO:0003700">
    <property type="term" value="F:DNA-binding transcription factor activity"/>
    <property type="evidence" value="ECO:0007669"/>
    <property type="project" value="InterPro"/>
</dbReference>
<dbReference type="PRINTS" id="PR00598">
    <property type="entry name" value="HTHMARR"/>
</dbReference>
<dbReference type="Proteomes" id="UP000886886">
    <property type="component" value="Unassembled WGS sequence"/>
</dbReference>
<feature type="domain" description="HTH marR-type" evidence="8">
    <location>
        <begin position="1"/>
        <end position="137"/>
    </location>
</feature>
<evidence type="ECO:0000313" key="9">
    <source>
        <dbReference type="EMBL" id="HIQ96310.1"/>
    </source>
</evidence>
<dbReference type="Pfam" id="PF22381">
    <property type="entry name" value="Staph_reg_Sar_Rot"/>
    <property type="match status" value="1"/>
</dbReference>
<comment type="subcellular location">
    <subcellularLocation>
        <location evidence="1">Cytoplasm</location>
    </subcellularLocation>
</comment>
<dbReference type="InterPro" id="IPR036390">
    <property type="entry name" value="WH_DNA-bd_sf"/>
</dbReference>
<gene>
    <name evidence="9" type="ORF">IAB26_07080</name>
</gene>
<evidence type="ECO:0000256" key="6">
    <source>
        <dbReference type="ARBA" id="ARBA00047188"/>
    </source>
</evidence>
<dbReference type="SMART" id="SM00347">
    <property type="entry name" value="HTH_MARR"/>
    <property type="match status" value="1"/>
</dbReference>
<dbReference type="PANTHER" id="PTHR42756">
    <property type="entry name" value="TRANSCRIPTIONAL REGULATOR, MARR"/>
    <property type="match status" value="1"/>
</dbReference>
<dbReference type="InterPro" id="IPR000835">
    <property type="entry name" value="HTH_MarR-typ"/>
</dbReference>
<dbReference type="EMBL" id="DVFT01000103">
    <property type="protein sequence ID" value="HIQ96310.1"/>
    <property type="molecule type" value="Genomic_DNA"/>
</dbReference>
<keyword evidence="3" id="KW-0238">DNA-binding</keyword>
<dbReference type="PANTHER" id="PTHR42756:SF1">
    <property type="entry name" value="TRANSCRIPTIONAL REPRESSOR OF EMRAB OPERON"/>
    <property type="match status" value="1"/>
</dbReference>
<name>A0A9D0ZVR1_9FIRM</name>
<keyword evidence="2" id="KW-0805">Transcription regulation</keyword>
<evidence type="ECO:0000259" key="8">
    <source>
        <dbReference type="PROSITE" id="PS50995"/>
    </source>
</evidence>
<evidence type="ECO:0000313" key="10">
    <source>
        <dbReference type="Proteomes" id="UP000886886"/>
    </source>
</evidence>
<proteinExistence type="inferred from homology"/>
<dbReference type="PROSITE" id="PS50995">
    <property type="entry name" value="HTH_MARR_2"/>
    <property type="match status" value="1"/>
</dbReference>
<reference evidence="9" key="2">
    <citation type="journal article" date="2021" name="PeerJ">
        <title>Extensive microbial diversity within the chicken gut microbiome revealed by metagenomics and culture.</title>
        <authorList>
            <person name="Gilroy R."/>
            <person name="Ravi A."/>
            <person name="Getino M."/>
            <person name="Pursley I."/>
            <person name="Horton D.L."/>
            <person name="Alikhan N.F."/>
            <person name="Baker D."/>
            <person name="Gharbi K."/>
            <person name="Hall N."/>
            <person name="Watson M."/>
            <person name="Adriaenssens E.M."/>
            <person name="Foster-Nyarko E."/>
            <person name="Jarju S."/>
            <person name="Secka A."/>
            <person name="Antonio M."/>
            <person name="Oren A."/>
            <person name="Chaudhuri R.R."/>
            <person name="La Ragione R."/>
            <person name="Hildebrand F."/>
            <person name="Pallen M.J."/>
        </authorList>
    </citation>
    <scope>NUCLEOTIDE SEQUENCE</scope>
    <source>
        <strain evidence="9">ChiSjej3B21-11622</strain>
    </source>
</reference>
<evidence type="ECO:0000256" key="3">
    <source>
        <dbReference type="ARBA" id="ARBA00023125"/>
    </source>
</evidence>
<keyword evidence="4" id="KW-0804">Transcription</keyword>
<evidence type="ECO:0000256" key="5">
    <source>
        <dbReference type="ARBA" id="ARBA00046337"/>
    </source>
</evidence>
<organism evidence="9 10">
    <name type="scientific">Candidatus Limivivens merdigallinarum</name>
    <dbReference type="NCBI Taxonomy" id="2840859"/>
    <lineage>
        <taxon>Bacteria</taxon>
        <taxon>Bacillati</taxon>
        <taxon>Bacillota</taxon>
        <taxon>Clostridia</taxon>
        <taxon>Lachnospirales</taxon>
        <taxon>Lachnospiraceae</taxon>
        <taxon>Lachnospiraceae incertae sedis</taxon>
        <taxon>Candidatus Limivivens</taxon>
    </lineage>
</organism>
<comment type="caution">
    <text evidence="9">The sequence shown here is derived from an EMBL/GenBank/DDBJ whole genome shotgun (WGS) entry which is preliminary data.</text>
</comment>
<dbReference type="SUPFAM" id="SSF46785">
    <property type="entry name" value="Winged helix' DNA-binding domain"/>
    <property type="match status" value="1"/>
</dbReference>
<dbReference type="Gene3D" id="1.10.10.10">
    <property type="entry name" value="Winged helix-like DNA-binding domain superfamily/Winged helix DNA-binding domain"/>
    <property type="match status" value="1"/>
</dbReference>
<protein>
    <recommendedName>
        <fullName evidence="6">HTH-type transcriptional regulator SarZ</fullName>
    </recommendedName>
    <alternativeName>
        <fullName evidence="7">Staphylococcal accessory regulator Z</fullName>
    </alternativeName>
</protein>
<comment type="similarity">
    <text evidence="5">Belongs to the SarZ family.</text>
</comment>
<sequence length="143" mass="16811">MDASLDTLLYGMQFRRLLEKELQPLEQQYGLYRIDMHILLYLDYAGEHNTSKSIMELNMFTRGHISQALSRLQKKGFVRMEQDLEDRRCTHNYLTEHARDAIASIKESYRKIYRIVMDGITDEEQGLLVKVAEKVNQNINNAL</sequence>
<dbReference type="GO" id="GO:0003677">
    <property type="term" value="F:DNA binding"/>
    <property type="evidence" value="ECO:0007669"/>
    <property type="project" value="UniProtKB-KW"/>
</dbReference>
<evidence type="ECO:0000256" key="7">
    <source>
        <dbReference type="ARBA" id="ARBA00047207"/>
    </source>
</evidence>
<dbReference type="AlphaFoldDB" id="A0A9D0ZVR1"/>
<evidence type="ECO:0000256" key="4">
    <source>
        <dbReference type="ARBA" id="ARBA00023163"/>
    </source>
</evidence>
<dbReference type="InterPro" id="IPR036388">
    <property type="entry name" value="WH-like_DNA-bd_sf"/>
</dbReference>